<evidence type="ECO:0000313" key="12">
    <source>
        <dbReference type="Proteomes" id="UP000230605"/>
    </source>
</evidence>
<evidence type="ECO:0000259" key="9">
    <source>
        <dbReference type="PROSITE" id="PS51349"/>
    </source>
</evidence>
<dbReference type="Gene3D" id="3.20.20.70">
    <property type="entry name" value="Aldolase class I"/>
    <property type="match status" value="1"/>
</dbReference>
<reference evidence="10 12" key="1">
    <citation type="submission" date="2015-10" db="EMBL/GenBank/DDBJ databases">
        <title>The cercosporin biosynthetic gene cluster was horizontally transferred to several fungal lineages and shown to be expanded in Cercospora beticola based on microsynteny with recipient genomes.</title>
        <authorList>
            <person name="De Jonge R."/>
            <person name="Ebert M.K."/>
            <person name="Suttle J.C."/>
            <person name="Jurick Ii W.M."/>
            <person name="Secor G.A."/>
            <person name="Thomma B.P."/>
            <person name="Van De Peer Y."/>
            <person name="Bolton M.D."/>
        </authorList>
    </citation>
    <scope>NUCLEOTIDE SEQUENCE [LARGE SCALE GENOMIC DNA]</scope>
    <source>
        <strain evidence="10 12">09-40</strain>
    </source>
</reference>
<dbReference type="Pfam" id="PF01070">
    <property type="entry name" value="FMN_dh"/>
    <property type="match status" value="1"/>
</dbReference>
<dbReference type="Proteomes" id="UP000230605">
    <property type="component" value="Chromosome 7"/>
</dbReference>
<evidence type="ECO:0000256" key="5">
    <source>
        <dbReference type="ARBA" id="ARBA00023004"/>
    </source>
</evidence>
<evidence type="ECO:0000313" key="11">
    <source>
        <dbReference type="EMBL" id="WPB05862.1"/>
    </source>
</evidence>
<protein>
    <submittedName>
        <fullName evidence="10">(S)-mandelate dehydrogenase, mitochondrial</fullName>
    </submittedName>
</protein>
<evidence type="ECO:0000313" key="10">
    <source>
        <dbReference type="EMBL" id="PIA91620.1"/>
    </source>
</evidence>
<evidence type="ECO:0000256" key="4">
    <source>
        <dbReference type="ARBA" id="ARBA00023002"/>
    </source>
</evidence>
<dbReference type="InterPro" id="IPR000262">
    <property type="entry name" value="FMN-dep_DH"/>
</dbReference>
<dbReference type="Pfam" id="PF00173">
    <property type="entry name" value="Cyt-b5"/>
    <property type="match status" value="1"/>
</dbReference>
<name>A0A2G5HGE9_CERBT</name>
<organism evidence="10 12">
    <name type="scientific">Cercospora beticola</name>
    <name type="common">Sugarbeet leaf spot fungus</name>
    <dbReference type="NCBI Taxonomy" id="122368"/>
    <lineage>
        <taxon>Eukaryota</taxon>
        <taxon>Fungi</taxon>
        <taxon>Dikarya</taxon>
        <taxon>Ascomycota</taxon>
        <taxon>Pezizomycotina</taxon>
        <taxon>Dothideomycetes</taxon>
        <taxon>Dothideomycetidae</taxon>
        <taxon>Mycosphaerellales</taxon>
        <taxon>Mycosphaerellaceae</taxon>
        <taxon>Cercospora</taxon>
    </lineage>
</organism>
<accession>A0A2G5HGE9</accession>
<dbReference type="PROSITE" id="PS50255">
    <property type="entry name" value="CYTOCHROME_B5_2"/>
    <property type="match status" value="1"/>
</dbReference>
<evidence type="ECO:0000256" key="2">
    <source>
        <dbReference type="ARBA" id="ARBA00022617"/>
    </source>
</evidence>
<dbReference type="InterPro" id="IPR001199">
    <property type="entry name" value="Cyt_B5-like_heme/steroid-bd"/>
</dbReference>
<dbReference type="SUPFAM" id="SSF51395">
    <property type="entry name" value="FMN-linked oxidoreductases"/>
    <property type="match status" value="1"/>
</dbReference>
<dbReference type="GO" id="GO:0016491">
    <property type="term" value="F:oxidoreductase activity"/>
    <property type="evidence" value="ECO:0007669"/>
    <property type="project" value="UniProtKB-KW"/>
</dbReference>
<feature type="domain" description="FMN hydroxy acid dehydrogenase" evidence="9">
    <location>
        <begin position="99"/>
        <end position="465"/>
    </location>
</feature>
<dbReference type="SMART" id="SM01117">
    <property type="entry name" value="Cyt-b5"/>
    <property type="match status" value="1"/>
</dbReference>
<dbReference type="SUPFAM" id="SSF55856">
    <property type="entry name" value="Cytochrome b5-like heme/steroid binding domain"/>
    <property type="match status" value="1"/>
</dbReference>
<dbReference type="InterPro" id="IPR036400">
    <property type="entry name" value="Cyt_B5-like_heme/steroid_sf"/>
</dbReference>
<dbReference type="PROSITE" id="PS00557">
    <property type="entry name" value="FMN_HYDROXY_ACID_DH_1"/>
    <property type="match status" value="1"/>
</dbReference>
<dbReference type="PANTHER" id="PTHR10578:SF104">
    <property type="entry name" value="CYTOCHROME B2, MITOCHONDRIAL-RELATED"/>
    <property type="match status" value="1"/>
</dbReference>
<keyword evidence="2 6" id="KW-0349">Heme</keyword>
<dbReference type="EMBL" id="CP134190">
    <property type="protein sequence ID" value="WPB05862.1"/>
    <property type="molecule type" value="Genomic_DNA"/>
</dbReference>
<feature type="region of interest" description="Disordered" evidence="7">
    <location>
        <begin position="77"/>
        <end position="101"/>
    </location>
</feature>
<sequence length="484" mass="53016">MGLNKSEVEKHNSRTSCWVIIQGKVYDLTEFLDFHPGGASSILRYGGKDATEEYELIHPPATIDTLPKEKHLGEYDVSEDSQDAANAPSSPPKETNGLPPLTTLQNLGDFRSTAQKFLSQKAWIYYSSAADSLQSDAINRKDWTKIHFRPRTLRRVDKISTKTRIMAHDSALPVFIAPAALAKLGHEDGELCLGRGAVKWNIPYCCSTYSSVPHVEIAKCMATETNERGALLFQLYVPIDKFGAKKLIKEARRLRCKALVVTIDSAVIGKREEDDRLKAQLDYDAGIEPADPATTAVGSNPPVLRGAHSSTLEWEDLKWIRETWDNAGPLVLKGVQSVEDAMLAAEAGVDAIYLSNHGGRQLDYAPSSIKTLLEIRKFCPSILSKLDVYLDGGVTRGSDVVKALCLGAKAVGLGRTFMYSLSGYGTAGVDRAIRILDDEIQTTMRLLGVTALDQLSPAYINTSILLNELSQDVDLPVPQPSSKL</sequence>
<comment type="cofactor">
    <cofactor evidence="1">
        <name>FMN</name>
        <dbReference type="ChEBI" id="CHEBI:58210"/>
    </cofactor>
</comment>
<dbReference type="InterPro" id="IPR008259">
    <property type="entry name" value="FMN_hydac_DH_AS"/>
</dbReference>
<dbReference type="InterPro" id="IPR013785">
    <property type="entry name" value="Aldolase_TIM"/>
</dbReference>
<evidence type="ECO:0000256" key="3">
    <source>
        <dbReference type="ARBA" id="ARBA00022723"/>
    </source>
</evidence>
<keyword evidence="13" id="KW-1185">Reference proteome</keyword>
<dbReference type="GO" id="GO:0046872">
    <property type="term" value="F:metal ion binding"/>
    <property type="evidence" value="ECO:0007669"/>
    <property type="project" value="UniProtKB-UniRule"/>
</dbReference>
<dbReference type="PROSITE" id="PS00191">
    <property type="entry name" value="CYTOCHROME_B5_1"/>
    <property type="match status" value="1"/>
</dbReference>
<dbReference type="Gene3D" id="3.10.120.10">
    <property type="entry name" value="Cytochrome b5-like heme/steroid binding domain"/>
    <property type="match status" value="1"/>
</dbReference>
<keyword evidence="5 6" id="KW-0408">Iron</keyword>
<dbReference type="PROSITE" id="PS51349">
    <property type="entry name" value="FMN_HYDROXY_ACID_DH_2"/>
    <property type="match status" value="1"/>
</dbReference>
<dbReference type="GO" id="GO:0020037">
    <property type="term" value="F:heme binding"/>
    <property type="evidence" value="ECO:0007669"/>
    <property type="project" value="UniProtKB-UniRule"/>
</dbReference>
<dbReference type="InterPro" id="IPR018506">
    <property type="entry name" value="Cyt_B5_heme-BS"/>
</dbReference>
<keyword evidence="4" id="KW-0560">Oxidoreductase</keyword>
<feature type="domain" description="Cytochrome b5 heme-binding" evidence="8">
    <location>
        <begin position="1"/>
        <end position="76"/>
    </location>
</feature>
<evidence type="ECO:0000259" key="8">
    <source>
        <dbReference type="PROSITE" id="PS50255"/>
    </source>
</evidence>
<reference evidence="11 13" key="2">
    <citation type="submission" date="2023-09" db="EMBL/GenBank/DDBJ databases">
        <title>Complete-Gapless Cercospora beticola genome.</title>
        <authorList>
            <person name="Wyatt N.A."/>
            <person name="Spanner R.E."/>
            <person name="Bolton M.D."/>
        </authorList>
    </citation>
    <scope>NUCLEOTIDE SEQUENCE [LARGE SCALE GENOMIC DNA]</scope>
    <source>
        <strain evidence="11">Cb09-40</strain>
    </source>
</reference>
<dbReference type="PANTHER" id="PTHR10578">
    <property type="entry name" value="S -2-HYDROXY-ACID OXIDASE-RELATED"/>
    <property type="match status" value="1"/>
</dbReference>
<dbReference type="CDD" id="cd02922">
    <property type="entry name" value="FCB2_FMN"/>
    <property type="match status" value="1"/>
</dbReference>
<dbReference type="AlphaFoldDB" id="A0A2G5HGE9"/>
<evidence type="ECO:0000256" key="7">
    <source>
        <dbReference type="SAM" id="MobiDB-lite"/>
    </source>
</evidence>
<gene>
    <name evidence="10" type="ORF">CB0940_09796</name>
    <name evidence="11" type="ORF">RHO25_010516</name>
</gene>
<keyword evidence="3 6" id="KW-0479">Metal-binding</keyword>
<evidence type="ECO:0000256" key="1">
    <source>
        <dbReference type="ARBA" id="ARBA00001917"/>
    </source>
</evidence>
<dbReference type="InterPro" id="IPR037458">
    <property type="entry name" value="L-MDH/L-LDH_FMN-bd"/>
</dbReference>
<dbReference type="InterPro" id="IPR037396">
    <property type="entry name" value="FMN_HAD"/>
</dbReference>
<dbReference type="PRINTS" id="PR00363">
    <property type="entry name" value="CYTOCHROMEB5"/>
</dbReference>
<dbReference type="Proteomes" id="UP001302367">
    <property type="component" value="Chromosome 7"/>
</dbReference>
<dbReference type="OrthoDB" id="1925334at2759"/>
<evidence type="ECO:0000313" key="13">
    <source>
        <dbReference type="Proteomes" id="UP001302367"/>
    </source>
</evidence>
<proteinExistence type="inferred from homology"/>
<dbReference type="EMBL" id="LKMD01000106">
    <property type="protein sequence ID" value="PIA91620.1"/>
    <property type="molecule type" value="Genomic_DNA"/>
</dbReference>
<comment type="similarity">
    <text evidence="6">Belongs to the cytochrome b5 family.</text>
</comment>
<evidence type="ECO:0000256" key="6">
    <source>
        <dbReference type="RuleBase" id="RU362121"/>
    </source>
</evidence>